<name>A0A9N9NP72_9GLOM</name>
<feature type="compositionally biased region" description="Acidic residues" evidence="1">
    <location>
        <begin position="54"/>
        <end position="69"/>
    </location>
</feature>
<comment type="caution">
    <text evidence="2">The sequence shown here is derived from an EMBL/GenBank/DDBJ whole genome shotgun (WGS) entry which is preliminary data.</text>
</comment>
<accession>A0A9N9NP72</accession>
<evidence type="ECO:0000313" key="3">
    <source>
        <dbReference type="Proteomes" id="UP000789759"/>
    </source>
</evidence>
<dbReference type="OrthoDB" id="2408077at2759"/>
<organism evidence="2 3">
    <name type="scientific">Cetraspora pellucida</name>
    <dbReference type="NCBI Taxonomy" id="1433469"/>
    <lineage>
        <taxon>Eukaryota</taxon>
        <taxon>Fungi</taxon>
        <taxon>Fungi incertae sedis</taxon>
        <taxon>Mucoromycota</taxon>
        <taxon>Glomeromycotina</taxon>
        <taxon>Glomeromycetes</taxon>
        <taxon>Diversisporales</taxon>
        <taxon>Gigasporaceae</taxon>
        <taxon>Cetraspora</taxon>
    </lineage>
</organism>
<proteinExistence type="predicted"/>
<protein>
    <submittedName>
        <fullName evidence="2">17457_t:CDS:1</fullName>
    </submittedName>
</protein>
<sequence length="79" mass="9314">LINLMILDRLLADKRWQSTKQDKDQAKNLTDLEDVRSDYDNQKEKNKEMIKCDEDDEGTDTLSEEEFEETNQAITFVKS</sequence>
<keyword evidence="3" id="KW-1185">Reference proteome</keyword>
<dbReference type="AlphaFoldDB" id="A0A9N9NP72"/>
<feature type="region of interest" description="Disordered" evidence="1">
    <location>
        <begin position="54"/>
        <end position="79"/>
    </location>
</feature>
<feature type="non-terminal residue" evidence="2">
    <location>
        <position position="1"/>
    </location>
</feature>
<dbReference type="EMBL" id="CAJVQA010018971">
    <property type="protein sequence ID" value="CAG8756819.1"/>
    <property type="molecule type" value="Genomic_DNA"/>
</dbReference>
<evidence type="ECO:0000256" key="1">
    <source>
        <dbReference type="SAM" id="MobiDB-lite"/>
    </source>
</evidence>
<feature type="compositionally biased region" description="Polar residues" evidence="1">
    <location>
        <begin position="70"/>
        <end position="79"/>
    </location>
</feature>
<reference evidence="2" key="1">
    <citation type="submission" date="2021-06" db="EMBL/GenBank/DDBJ databases">
        <authorList>
            <person name="Kallberg Y."/>
            <person name="Tangrot J."/>
            <person name="Rosling A."/>
        </authorList>
    </citation>
    <scope>NUCLEOTIDE SEQUENCE</scope>
    <source>
        <strain evidence="2">FL966</strain>
    </source>
</reference>
<dbReference type="Proteomes" id="UP000789759">
    <property type="component" value="Unassembled WGS sequence"/>
</dbReference>
<gene>
    <name evidence="2" type="ORF">CPELLU_LOCUS15053</name>
</gene>
<evidence type="ECO:0000313" key="2">
    <source>
        <dbReference type="EMBL" id="CAG8756819.1"/>
    </source>
</evidence>